<dbReference type="PANTHER" id="PTHR35201">
    <property type="entry name" value="TERPENE SYNTHASE"/>
    <property type="match status" value="1"/>
</dbReference>
<gene>
    <name evidence="5" type="ORF">CGLO_07425</name>
</gene>
<keyword evidence="4" id="KW-0456">Lyase</keyword>
<name>T0KLQ1_COLGC</name>
<dbReference type="Proteomes" id="UP000015530">
    <property type="component" value="Unassembled WGS sequence"/>
</dbReference>
<reference evidence="6" key="1">
    <citation type="journal article" date="2013" name="Mol. Plant Microbe Interact.">
        <title>Global aspects of pacC regulation of pathogenicity genes in Colletotrichum gloeosporioides as revealed by transcriptome analysis.</title>
        <authorList>
            <person name="Alkan N."/>
            <person name="Meng X."/>
            <person name="Friedlander G."/>
            <person name="Reuveni E."/>
            <person name="Sukno S."/>
            <person name="Sherman A."/>
            <person name="Thon M."/>
            <person name="Fluhr R."/>
            <person name="Prusky D."/>
        </authorList>
    </citation>
    <scope>NUCLEOTIDE SEQUENCE [LARGE SCALE GENOMIC DNA]</scope>
    <source>
        <strain evidence="6">Cg-14</strain>
    </source>
</reference>
<dbReference type="Pfam" id="PF19086">
    <property type="entry name" value="Terpene_syn_C_2"/>
    <property type="match status" value="1"/>
</dbReference>
<evidence type="ECO:0000313" key="6">
    <source>
        <dbReference type="Proteomes" id="UP000015530"/>
    </source>
</evidence>
<comment type="caution">
    <text evidence="5">The sequence shown here is derived from an EMBL/GenBank/DDBJ whole genome shotgun (WGS) entry which is preliminary data.</text>
</comment>
<dbReference type="AlphaFoldDB" id="T0KLQ1"/>
<dbReference type="GO" id="GO:0008299">
    <property type="term" value="P:isoprenoid biosynthetic process"/>
    <property type="evidence" value="ECO:0007669"/>
    <property type="project" value="UniProtKB-ARBA"/>
</dbReference>
<comment type="cofactor">
    <cofactor evidence="1 4">
        <name>Mg(2+)</name>
        <dbReference type="ChEBI" id="CHEBI:18420"/>
    </cofactor>
</comment>
<dbReference type="Gene3D" id="1.10.600.10">
    <property type="entry name" value="Farnesyl Diphosphate Synthase"/>
    <property type="match status" value="1"/>
</dbReference>
<evidence type="ECO:0000256" key="2">
    <source>
        <dbReference type="ARBA" id="ARBA00006333"/>
    </source>
</evidence>
<keyword evidence="4" id="KW-0479">Metal-binding</keyword>
<evidence type="ECO:0000256" key="3">
    <source>
        <dbReference type="ARBA" id="ARBA00022842"/>
    </source>
</evidence>
<evidence type="ECO:0000256" key="1">
    <source>
        <dbReference type="ARBA" id="ARBA00001946"/>
    </source>
</evidence>
<sequence length="204" mass="23238">MTSVLDDCHPLVSREDDPIAYACQVNWRSIQKRASPTLQHRYKAYLKHYMLGVLGQVHSRRLDARSLSIEDFLVFRRGTIGVMPCTVLVEYALGIELPEHIISHPSIKACQEVAVDLVLLDNDILSYKKDVIEGEDLSVIGILCSQGYTLQEAMDEAGRMIDTRYRRWYEALAQMPSWGSKQDRVVLKYLGGLRDIALGSLLWR</sequence>
<dbReference type="HOGENOM" id="CLU_127826_0_0_1"/>
<dbReference type="OMA" id="WIHEHEA"/>
<dbReference type="OrthoDB" id="2861623at2759"/>
<evidence type="ECO:0000313" key="5">
    <source>
        <dbReference type="EMBL" id="EQB52914.1"/>
    </source>
</evidence>
<protein>
    <recommendedName>
        <fullName evidence="4">Terpene synthase</fullName>
        <ecNumber evidence="4">4.2.3.-</ecNumber>
    </recommendedName>
</protein>
<comment type="similarity">
    <text evidence="2 4">Belongs to the terpene synthase family.</text>
</comment>
<dbReference type="InterPro" id="IPR034686">
    <property type="entry name" value="Terpene_cyclase-like_2"/>
</dbReference>
<organism evidence="5 6">
    <name type="scientific">Colletotrichum gloeosporioides (strain Cg-14)</name>
    <name type="common">Anthracnose fungus</name>
    <name type="synonym">Glomerella cingulata</name>
    <dbReference type="NCBI Taxonomy" id="1237896"/>
    <lineage>
        <taxon>Eukaryota</taxon>
        <taxon>Fungi</taxon>
        <taxon>Dikarya</taxon>
        <taxon>Ascomycota</taxon>
        <taxon>Pezizomycotina</taxon>
        <taxon>Sordariomycetes</taxon>
        <taxon>Hypocreomycetidae</taxon>
        <taxon>Glomerellales</taxon>
        <taxon>Glomerellaceae</taxon>
        <taxon>Colletotrichum</taxon>
        <taxon>Colletotrichum gloeosporioides species complex</taxon>
    </lineage>
</organism>
<dbReference type="SUPFAM" id="SSF48576">
    <property type="entry name" value="Terpenoid synthases"/>
    <property type="match status" value="1"/>
</dbReference>
<dbReference type="EMBL" id="AMYD01001492">
    <property type="protein sequence ID" value="EQB52914.1"/>
    <property type="molecule type" value="Genomic_DNA"/>
</dbReference>
<accession>T0KLQ1</accession>
<keyword evidence="3 4" id="KW-0460">Magnesium</keyword>
<dbReference type="PANTHER" id="PTHR35201:SF4">
    <property type="entry name" value="BETA-PINACENE SYNTHASE-RELATED"/>
    <property type="match status" value="1"/>
</dbReference>
<dbReference type="InterPro" id="IPR008949">
    <property type="entry name" value="Isoprenoid_synthase_dom_sf"/>
</dbReference>
<proteinExistence type="inferred from homology"/>
<dbReference type="GO" id="GO:0046872">
    <property type="term" value="F:metal ion binding"/>
    <property type="evidence" value="ECO:0007669"/>
    <property type="project" value="UniProtKB-KW"/>
</dbReference>
<evidence type="ECO:0000256" key="4">
    <source>
        <dbReference type="RuleBase" id="RU366034"/>
    </source>
</evidence>
<dbReference type="EC" id="4.2.3.-" evidence="4"/>
<dbReference type="STRING" id="1237896.T0KLQ1"/>
<dbReference type="GO" id="GO:0010333">
    <property type="term" value="F:terpene synthase activity"/>
    <property type="evidence" value="ECO:0007669"/>
    <property type="project" value="InterPro"/>
</dbReference>